<dbReference type="EMBL" id="PQXK01000423">
    <property type="protein sequence ID" value="TGO31714.1"/>
    <property type="molecule type" value="Genomic_DNA"/>
</dbReference>
<name>A0A4Z1G423_9HELO</name>
<protein>
    <submittedName>
        <fullName evidence="1">Uncharacterized protein</fullName>
    </submittedName>
</protein>
<gene>
    <name evidence="1" type="ORF">BHYA_0426g00050</name>
</gene>
<dbReference type="Proteomes" id="UP000297814">
    <property type="component" value="Unassembled WGS sequence"/>
</dbReference>
<proteinExistence type="predicted"/>
<organism evidence="1 2">
    <name type="scientific">Botrytis hyacinthi</name>
    <dbReference type="NCBI Taxonomy" id="278943"/>
    <lineage>
        <taxon>Eukaryota</taxon>
        <taxon>Fungi</taxon>
        <taxon>Dikarya</taxon>
        <taxon>Ascomycota</taxon>
        <taxon>Pezizomycotina</taxon>
        <taxon>Leotiomycetes</taxon>
        <taxon>Helotiales</taxon>
        <taxon>Sclerotiniaceae</taxon>
        <taxon>Botrytis</taxon>
    </lineage>
</organism>
<keyword evidence="2" id="KW-1185">Reference proteome</keyword>
<reference evidence="1 2" key="1">
    <citation type="submission" date="2017-12" db="EMBL/GenBank/DDBJ databases">
        <title>Comparative genomics of Botrytis spp.</title>
        <authorList>
            <person name="Valero-Jimenez C.A."/>
            <person name="Tapia P."/>
            <person name="Veloso J."/>
            <person name="Silva-Moreno E."/>
            <person name="Staats M."/>
            <person name="Valdes J.H."/>
            <person name="Van Kan J.A.L."/>
        </authorList>
    </citation>
    <scope>NUCLEOTIDE SEQUENCE [LARGE SCALE GENOMIC DNA]</scope>
    <source>
        <strain evidence="1 2">Bh0001</strain>
    </source>
</reference>
<dbReference type="AlphaFoldDB" id="A0A4Z1G423"/>
<evidence type="ECO:0000313" key="1">
    <source>
        <dbReference type="EMBL" id="TGO31714.1"/>
    </source>
</evidence>
<comment type="caution">
    <text evidence="1">The sequence shown here is derived from an EMBL/GenBank/DDBJ whole genome shotgun (WGS) entry which is preliminary data.</text>
</comment>
<sequence>MVFQNLNIETNNPTTAQILHEPCDPQLYDMVKKSLRSTDALQQSIAYFLAGTIVYRDFFVTTEEHKKFVAINQTLAMRVGDGSVYLRDEPVDLDEFKEMLDKKTLIFKVEASYHSQYNVYSIVGGYIPKVEMWISTFIKINSDILAQDETVPADRLPTPILRDLESRADFYVGEDILGQYHDHQGEMTSGEALARLGNTVQESICAKEARSSASKPWI</sequence>
<accession>A0A4Z1G423</accession>
<evidence type="ECO:0000313" key="2">
    <source>
        <dbReference type="Proteomes" id="UP000297814"/>
    </source>
</evidence>